<gene>
    <name evidence="1" type="ORF">POI8812_02701</name>
</gene>
<evidence type="ECO:0000313" key="2">
    <source>
        <dbReference type="Proteomes" id="UP000244932"/>
    </source>
</evidence>
<evidence type="ECO:0000313" key="1">
    <source>
        <dbReference type="EMBL" id="SPF30365.1"/>
    </source>
</evidence>
<reference evidence="1 2" key="1">
    <citation type="submission" date="2018-03" db="EMBL/GenBank/DDBJ databases">
        <authorList>
            <person name="Keele B.F."/>
        </authorList>
    </citation>
    <scope>NUCLEOTIDE SEQUENCE [LARGE SCALE GENOMIC DNA]</scope>
    <source>
        <strain evidence="1 2">CeCT 8812</strain>
    </source>
</reference>
<proteinExistence type="predicted"/>
<dbReference type="Proteomes" id="UP000244932">
    <property type="component" value="Unassembled WGS sequence"/>
</dbReference>
<name>A0A2R8AE77_9RHOB</name>
<keyword evidence="2" id="KW-1185">Reference proteome</keyword>
<dbReference type="RefSeq" id="WP_249033696.1">
    <property type="nucleotide sequence ID" value="NZ_QRDO01000003.1"/>
</dbReference>
<dbReference type="EMBL" id="OMKW01000003">
    <property type="protein sequence ID" value="SPF30365.1"/>
    <property type="molecule type" value="Genomic_DNA"/>
</dbReference>
<organism evidence="1 2">
    <name type="scientific">Pontivivens insulae</name>
    <dbReference type="NCBI Taxonomy" id="1639689"/>
    <lineage>
        <taxon>Bacteria</taxon>
        <taxon>Pseudomonadati</taxon>
        <taxon>Pseudomonadota</taxon>
        <taxon>Alphaproteobacteria</taxon>
        <taxon>Rhodobacterales</taxon>
        <taxon>Paracoccaceae</taxon>
        <taxon>Pontivivens</taxon>
    </lineage>
</organism>
<sequence length="112" mass="12668">MSRVRWHMVRDGAALTLARPGRARLDVAARISLPLAARGRLAHQIRQDLWRELRALRGFSPVVRITRSNRGLDVLAGGQWDRAVPGIAARIEAVLNDPLRQQRWLAHARVRS</sequence>
<accession>A0A2R8AE77</accession>
<protein>
    <submittedName>
        <fullName evidence="1">Uncharacterized protein</fullName>
    </submittedName>
</protein>
<dbReference type="AlphaFoldDB" id="A0A2R8AE77"/>